<proteinExistence type="predicted"/>
<keyword evidence="1" id="KW-1133">Transmembrane helix</keyword>
<accession>A0ABX3ZCH0</accession>
<feature type="transmembrane region" description="Helical" evidence="1">
    <location>
        <begin position="45"/>
        <end position="65"/>
    </location>
</feature>
<keyword evidence="1" id="KW-0812">Transmembrane</keyword>
<evidence type="ECO:0000256" key="1">
    <source>
        <dbReference type="SAM" id="Phobius"/>
    </source>
</evidence>
<evidence type="ECO:0000313" key="2">
    <source>
        <dbReference type="EMBL" id="OUZ37417.1"/>
    </source>
</evidence>
<dbReference type="Pfam" id="PF09578">
    <property type="entry name" value="Spore_YabQ"/>
    <property type="match status" value="1"/>
</dbReference>
<gene>
    <name evidence="2" type="ORF">CBM15_18150</name>
</gene>
<name>A0ABX3ZCH0_9BACL</name>
<protein>
    <recommendedName>
        <fullName evidence="4">Spore cortex biosynthesis protein YabQ</fullName>
    </recommendedName>
</protein>
<evidence type="ECO:0000313" key="3">
    <source>
        <dbReference type="Proteomes" id="UP000196594"/>
    </source>
</evidence>
<dbReference type="InterPro" id="IPR019074">
    <property type="entry name" value="YabQ"/>
</dbReference>
<evidence type="ECO:0008006" key="4">
    <source>
        <dbReference type="Google" id="ProtNLM"/>
    </source>
</evidence>
<keyword evidence="3" id="KW-1185">Reference proteome</keyword>
<keyword evidence="1" id="KW-0472">Membrane</keyword>
<reference evidence="2 3" key="1">
    <citation type="journal article" date="2017" name="Int. J. Syst. Evol. Microbiol.">
        <title>Solibacillus kalamii sp. nov., isolated from a high-efficiency particulate arrestance filter system used in the International Space Station.</title>
        <authorList>
            <person name="Checinska Sielaff A."/>
            <person name="Kumar R.M."/>
            <person name="Pal D."/>
            <person name="Mayilraj S."/>
            <person name="Venkateswaran K."/>
        </authorList>
    </citation>
    <scope>NUCLEOTIDE SEQUENCE [LARGE SCALE GENOMIC DNA]</scope>
    <source>
        <strain evidence="2 3">ISSFR-015</strain>
    </source>
</reference>
<dbReference type="Proteomes" id="UP000196594">
    <property type="component" value="Unassembled WGS sequence"/>
</dbReference>
<dbReference type="NCBIfam" id="TIGR02893">
    <property type="entry name" value="spore_yabQ"/>
    <property type="match status" value="1"/>
</dbReference>
<dbReference type="EMBL" id="NHNT01000017">
    <property type="protein sequence ID" value="OUZ37417.1"/>
    <property type="molecule type" value="Genomic_DNA"/>
</dbReference>
<comment type="caution">
    <text evidence="2">The sequence shown here is derived from an EMBL/GenBank/DDBJ whole genome shotgun (WGS) entry which is preliminary data.</text>
</comment>
<sequence length="153" mass="17730">MMMSAQLISILVMFISGVAVGAIIDCIRINVNRIPLKNIRRITWILEWIVWLILGVTTFYLLFLVKGGQWRVVDPLAQIAGIATYELLFQKIIRFIGRVCINLFVKPVFFIGHVVVKIVKSIIKLLMGIVLFICRPFIKFFKKYLLKNFKTQQ</sequence>
<feature type="transmembrane region" description="Helical" evidence="1">
    <location>
        <begin position="122"/>
        <end position="141"/>
    </location>
</feature>
<organism evidence="2 3">
    <name type="scientific">Solibacillus kalamii</name>
    <dbReference type="NCBI Taxonomy" id="1748298"/>
    <lineage>
        <taxon>Bacteria</taxon>
        <taxon>Bacillati</taxon>
        <taxon>Bacillota</taxon>
        <taxon>Bacilli</taxon>
        <taxon>Bacillales</taxon>
        <taxon>Caryophanaceae</taxon>
        <taxon>Solibacillus</taxon>
    </lineage>
</organism>